<dbReference type="FunFam" id="3.40.50.300:FF:000006">
    <property type="entry name" value="DNA-binding transcriptional regulator NtrC"/>
    <property type="match status" value="1"/>
</dbReference>
<keyword evidence="1" id="KW-0547">Nucleotide-binding</keyword>
<feature type="domain" description="Sigma-54 factor interaction" evidence="7">
    <location>
        <begin position="219"/>
        <end position="448"/>
    </location>
</feature>
<evidence type="ECO:0000256" key="3">
    <source>
        <dbReference type="ARBA" id="ARBA00023015"/>
    </source>
</evidence>
<sequence>MRIEPIPGIGPYRRLLLDMAQERSVEALLHLIVDRLSQLPEAALARVWLLDRGDICPTCPMIAQCPDQTACLHLVSSAGRSLEDERDWSGLGGRFRRFPIGVYKVGLIASRAEAIEVPDLQEDGTWLADPGWARRERIRGFAGQPLLHRGQVLGVLGVFLRARLDGDLLVWLRMIADHAAAAIANARAFEEIERLRNRVELENVYLRDEVKAASAFGDIVGNSPALRGVLEQVDLVGPTDAGVLILGESGTGKELIARALHEQGGRRNGPMIKVNCASVPRELFESEFFGHARGSFSGAVRDRIGRFELAAGGTLFLDEVGEIPLDMQGKLLRVLQERTFERVGEERSRTVDVRIIAATNQNLKAEVDGGRFRQDLYYRLSVFPIVVPPLRDRIDDVPLLAAHFMRLSCRRLGIPECLLSPAHVSELQSYTWPGNIRELQNVIERAAIASRTGLLRLDLPASVNARTPQHSGAFGAEPKGAGSPIAAGRLFSYAEVESLERENLLAALRFTHWKVSGKGGAAELLGVKATTLASRIKAMGIQRPD</sequence>
<protein>
    <submittedName>
        <fullName evidence="8">Sigma 54-interacting transcriptional regulator</fullName>
    </submittedName>
</protein>
<dbReference type="RefSeq" id="WP_406696990.1">
    <property type="nucleotide sequence ID" value="NZ_CP155447.1"/>
</dbReference>
<dbReference type="PANTHER" id="PTHR32071">
    <property type="entry name" value="TRANSCRIPTIONAL REGULATORY PROTEIN"/>
    <property type="match status" value="1"/>
</dbReference>
<dbReference type="InterPro" id="IPR025943">
    <property type="entry name" value="Sigma_54_int_dom_ATP-bd_2"/>
</dbReference>
<evidence type="ECO:0000256" key="2">
    <source>
        <dbReference type="ARBA" id="ARBA00022840"/>
    </source>
</evidence>
<dbReference type="InterPro" id="IPR029016">
    <property type="entry name" value="GAF-like_dom_sf"/>
</dbReference>
<keyword evidence="6" id="KW-0804">Transcription</keyword>
<dbReference type="SMART" id="SM00065">
    <property type="entry name" value="GAF"/>
    <property type="match status" value="1"/>
</dbReference>
<dbReference type="CDD" id="cd00009">
    <property type="entry name" value="AAA"/>
    <property type="match status" value="1"/>
</dbReference>
<dbReference type="Gene3D" id="3.30.450.40">
    <property type="match status" value="1"/>
</dbReference>
<dbReference type="Gene3D" id="1.10.10.60">
    <property type="entry name" value="Homeodomain-like"/>
    <property type="match status" value="1"/>
</dbReference>
<dbReference type="Pfam" id="PF00158">
    <property type="entry name" value="Sigma54_activat"/>
    <property type="match status" value="1"/>
</dbReference>
<dbReference type="PROSITE" id="PS00676">
    <property type="entry name" value="SIGMA54_INTERACT_2"/>
    <property type="match status" value="1"/>
</dbReference>
<dbReference type="Gene3D" id="3.40.50.300">
    <property type="entry name" value="P-loop containing nucleotide triphosphate hydrolases"/>
    <property type="match status" value="1"/>
</dbReference>
<dbReference type="SMART" id="SM00382">
    <property type="entry name" value="AAA"/>
    <property type="match status" value="1"/>
</dbReference>
<dbReference type="Pfam" id="PF01590">
    <property type="entry name" value="GAF"/>
    <property type="match status" value="1"/>
</dbReference>
<dbReference type="PROSITE" id="PS00688">
    <property type="entry name" value="SIGMA54_INTERACT_3"/>
    <property type="match status" value="1"/>
</dbReference>
<dbReference type="PROSITE" id="PS50045">
    <property type="entry name" value="SIGMA54_INTERACT_4"/>
    <property type="match status" value="1"/>
</dbReference>
<evidence type="ECO:0000256" key="5">
    <source>
        <dbReference type="ARBA" id="ARBA00023159"/>
    </source>
</evidence>
<dbReference type="SUPFAM" id="SSF52540">
    <property type="entry name" value="P-loop containing nucleoside triphosphate hydrolases"/>
    <property type="match status" value="1"/>
</dbReference>
<dbReference type="SUPFAM" id="SSF55781">
    <property type="entry name" value="GAF domain-like"/>
    <property type="match status" value="1"/>
</dbReference>
<keyword evidence="3" id="KW-0805">Transcription regulation</keyword>
<dbReference type="InterPro" id="IPR025944">
    <property type="entry name" value="Sigma_54_int_dom_CS"/>
</dbReference>
<evidence type="ECO:0000259" key="7">
    <source>
        <dbReference type="PROSITE" id="PS50045"/>
    </source>
</evidence>
<dbReference type="GO" id="GO:0003677">
    <property type="term" value="F:DNA binding"/>
    <property type="evidence" value="ECO:0007669"/>
    <property type="project" value="UniProtKB-KW"/>
</dbReference>
<accession>A0AAU7CGV4</accession>
<dbReference type="InterPro" id="IPR003593">
    <property type="entry name" value="AAA+_ATPase"/>
</dbReference>
<dbReference type="PROSITE" id="PS00675">
    <property type="entry name" value="SIGMA54_INTERACT_1"/>
    <property type="match status" value="1"/>
</dbReference>
<reference evidence="8" key="1">
    <citation type="submission" date="2024-05" db="EMBL/GenBank/DDBJ databases">
        <title>Planctomycetes of the genus Singulisphaera possess chitinolytic capabilities.</title>
        <authorList>
            <person name="Ivanova A."/>
        </authorList>
    </citation>
    <scope>NUCLEOTIDE SEQUENCE</scope>
    <source>
        <strain evidence="8">Ch08T</strain>
    </source>
</reference>
<dbReference type="PANTHER" id="PTHR32071:SF117">
    <property type="entry name" value="PTS-DEPENDENT DIHYDROXYACETONE KINASE OPERON REGULATORY PROTEIN-RELATED"/>
    <property type="match status" value="1"/>
</dbReference>
<evidence type="ECO:0000256" key="6">
    <source>
        <dbReference type="ARBA" id="ARBA00023163"/>
    </source>
</evidence>
<dbReference type="GO" id="GO:0005524">
    <property type="term" value="F:ATP binding"/>
    <property type="evidence" value="ECO:0007669"/>
    <property type="project" value="UniProtKB-KW"/>
</dbReference>
<gene>
    <name evidence="8" type="ORF">V5E97_38995</name>
</gene>
<dbReference type="EMBL" id="CP155447">
    <property type="protein sequence ID" value="XBH04239.1"/>
    <property type="molecule type" value="Genomic_DNA"/>
</dbReference>
<dbReference type="Pfam" id="PF25601">
    <property type="entry name" value="AAA_lid_14"/>
    <property type="match status" value="1"/>
</dbReference>
<keyword evidence="2" id="KW-0067">ATP-binding</keyword>
<dbReference type="GO" id="GO:0006355">
    <property type="term" value="P:regulation of DNA-templated transcription"/>
    <property type="evidence" value="ECO:0007669"/>
    <property type="project" value="InterPro"/>
</dbReference>
<evidence type="ECO:0000256" key="1">
    <source>
        <dbReference type="ARBA" id="ARBA00022741"/>
    </source>
</evidence>
<dbReference type="InterPro" id="IPR058031">
    <property type="entry name" value="AAA_lid_NorR"/>
</dbReference>
<dbReference type="InterPro" id="IPR025662">
    <property type="entry name" value="Sigma_54_int_dom_ATP-bd_1"/>
</dbReference>
<name>A0AAU7CGV4_9BACT</name>
<dbReference type="InterPro" id="IPR003018">
    <property type="entry name" value="GAF"/>
</dbReference>
<keyword evidence="4" id="KW-0238">DNA-binding</keyword>
<evidence type="ECO:0000313" key="8">
    <source>
        <dbReference type="EMBL" id="XBH04239.1"/>
    </source>
</evidence>
<evidence type="ECO:0000256" key="4">
    <source>
        <dbReference type="ARBA" id="ARBA00023125"/>
    </source>
</evidence>
<organism evidence="8">
    <name type="scientific">Singulisphaera sp. Ch08</name>
    <dbReference type="NCBI Taxonomy" id="3120278"/>
    <lineage>
        <taxon>Bacteria</taxon>
        <taxon>Pseudomonadati</taxon>
        <taxon>Planctomycetota</taxon>
        <taxon>Planctomycetia</taxon>
        <taxon>Isosphaerales</taxon>
        <taxon>Isosphaeraceae</taxon>
        <taxon>Singulisphaera</taxon>
    </lineage>
</organism>
<dbReference type="InterPro" id="IPR027417">
    <property type="entry name" value="P-loop_NTPase"/>
</dbReference>
<dbReference type="InterPro" id="IPR002078">
    <property type="entry name" value="Sigma_54_int"/>
</dbReference>
<dbReference type="Gene3D" id="1.10.8.60">
    <property type="match status" value="1"/>
</dbReference>
<proteinExistence type="predicted"/>
<keyword evidence="5" id="KW-0010">Activator</keyword>
<dbReference type="AlphaFoldDB" id="A0AAU7CGV4"/>